<dbReference type="EMBL" id="JAVYJV010000003">
    <property type="protein sequence ID" value="KAK4374990.1"/>
    <property type="molecule type" value="Genomic_DNA"/>
</dbReference>
<dbReference type="AlphaFoldDB" id="A0AAE1SSG9"/>
<evidence type="ECO:0000313" key="2">
    <source>
        <dbReference type="Proteomes" id="UP001291623"/>
    </source>
</evidence>
<gene>
    <name evidence="1" type="ORF">RND71_005667</name>
</gene>
<keyword evidence="2" id="KW-1185">Reference proteome</keyword>
<accession>A0AAE1SSG9</accession>
<comment type="caution">
    <text evidence="1">The sequence shown here is derived from an EMBL/GenBank/DDBJ whole genome shotgun (WGS) entry which is preliminary data.</text>
</comment>
<sequence length="65" mass="7301">MAKSHTSLLIRPVYAWFFLGKGLNDLCILSPSHCHYAKAKPSPFSPLIVIISPKITETRFLSLED</sequence>
<evidence type="ECO:0000313" key="1">
    <source>
        <dbReference type="EMBL" id="KAK4374990.1"/>
    </source>
</evidence>
<name>A0AAE1SSG9_9SOLA</name>
<proteinExistence type="predicted"/>
<protein>
    <submittedName>
        <fullName evidence="1">Uncharacterized protein</fullName>
    </submittedName>
</protein>
<organism evidence="1 2">
    <name type="scientific">Anisodus tanguticus</name>
    <dbReference type="NCBI Taxonomy" id="243964"/>
    <lineage>
        <taxon>Eukaryota</taxon>
        <taxon>Viridiplantae</taxon>
        <taxon>Streptophyta</taxon>
        <taxon>Embryophyta</taxon>
        <taxon>Tracheophyta</taxon>
        <taxon>Spermatophyta</taxon>
        <taxon>Magnoliopsida</taxon>
        <taxon>eudicotyledons</taxon>
        <taxon>Gunneridae</taxon>
        <taxon>Pentapetalae</taxon>
        <taxon>asterids</taxon>
        <taxon>lamiids</taxon>
        <taxon>Solanales</taxon>
        <taxon>Solanaceae</taxon>
        <taxon>Solanoideae</taxon>
        <taxon>Hyoscyameae</taxon>
        <taxon>Anisodus</taxon>
    </lineage>
</organism>
<dbReference type="Proteomes" id="UP001291623">
    <property type="component" value="Unassembled WGS sequence"/>
</dbReference>
<reference evidence="1" key="1">
    <citation type="submission" date="2023-12" db="EMBL/GenBank/DDBJ databases">
        <title>Genome assembly of Anisodus tanguticus.</title>
        <authorList>
            <person name="Wang Y.-J."/>
        </authorList>
    </citation>
    <scope>NUCLEOTIDE SEQUENCE</scope>
    <source>
        <strain evidence="1">KB-2021</strain>
        <tissue evidence="1">Leaf</tissue>
    </source>
</reference>